<protein>
    <submittedName>
        <fullName evidence="1">Uncharacterized protein</fullName>
    </submittedName>
</protein>
<evidence type="ECO:0000313" key="2">
    <source>
        <dbReference type="Proteomes" id="UP000295506"/>
    </source>
</evidence>
<organism evidence="1 2">
    <name type="scientific">Pseudodesulfovibrio indicus</name>
    <dbReference type="NCBI Taxonomy" id="1716143"/>
    <lineage>
        <taxon>Bacteria</taxon>
        <taxon>Pseudomonadati</taxon>
        <taxon>Thermodesulfobacteriota</taxon>
        <taxon>Desulfovibrionia</taxon>
        <taxon>Desulfovibrionales</taxon>
        <taxon>Desulfovibrionaceae</taxon>
    </lineage>
</organism>
<gene>
    <name evidence="1" type="ORF">EDC59_11184</name>
</gene>
<dbReference type="Proteomes" id="UP000295506">
    <property type="component" value="Unassembled WGS sequence"/>
</dbReference>
<name>A0AA94PU69_9BACT</name>
<dbReference type="EMBL" id="SOBK01000011">
    <property type="protein sequence ID" value="TDT86766.1"/>
    <property type="molecule type" value="Genomic_DNA"/>
</dbReference>
<proteinExistence type="predicted"/>
<comment type="caution">
    <text evidence="1">The sequence shown here is derived from an EMBL/GenBank/DDBJ whole genome shotgun (WGS) entry which is preliminary data.</text>
</comment>
<reference evidence="1 2" key="1">
    <citation type="submission" date="2019-03" db="EMBL/GenBank/DDBJ databases">
        <title>Genomic Encyclopedia of Type Strains, Phase IV (KMG-IV): sequencing the most valuable type-strain genomes for metagenomic binning, comparative biology and taxonomic classification.</title>
        <authorList>
            <person name="Goeker M."/>
        </authorList>
    </citation>
    <scope>NUCLEOTIDE SEQUENCE [LARGE SCALE GENOMIC DNA]</scope>
    <source>
        <strain evidence="1 2">DSM 101483</strain>
    </source>
</reference>
<evidence type="ECO:0000313" key="1">
    <source>
        <dbReference type="EMBL" id="TDT86766.1"/>
    </source>
</evidence>
<dbReference type="AlphaFoldDB" id="A0AA94PU69"/>
<sequence>MMRLDTRFGSLGLAFAAGLRYPARENCFENG</sequence>
<accession>A0AA94PU69</accession>